<sequence length="316" mass="33371">MKYKFSEQTRKMLPMYAVGAVFVVVNLILDPSVLRNWRSTCAFFLQFAPLMACAMAQTCILLTGGIDLSIGMTVSMMTTILATTMGDGPLGIAFGVIVTLLSGAAVGLIMGSVVTFARIPAIIVTLAFSYVWKGVTLFILPRPGGYIPKVFTRFFSGRAMIPGAALVLIVAVVVWKLIKNSRLGVAIYAVGDNPKVAYANGINVNRSRLAAYALSGMFVAVSALLLVGQIGCGDPTIGPPFQMNSIAAAVLGGVAFTGGVGMMRGALIGAFINTSLLNILFFAGASPYFQKVVQGLILIAVIGVKAVEYYRKGDEE</sequence>
<evidence type="ECO:0000256" key="2">
    <source>
        <dbReference type="ARBA" id="ARBA00022475"/>
    </source>
</evidence>
<dbReference type="KEGG" id="tpav:HRQ91_03570"/>
<gene>
    <name evidence="7" type="ORF">HRQ91_03570</name>
</gene>
<dbReference type="Pfam" id="PF02653">
    <property type="entry name" value="BPD_transp_2"/>
    <property type="match status" value="1"/>
</dbReference>
<proteinExistence type="predicted"/>
<feature type="transmembrane region" description="Helical" evidence="6">
    <location>
        <begin position="209"/>
        <end position="230"/>
    </location>
</feature>
<dbReference type="CDD" id="cd06579">
    <property type="entry name" value="TM_PBP1_transp_AraH_like"/>
    <property type="match status" value="1"/>
</dbReference>
<evidence type="ECO:0000256" key="1">
    <source>
        <dbReference type="ARBA" id="ARBA00004651"/>
    </source>
</evidence>
<reference evidence="7 8" key="1">
    <citation type="journal article" date="2021" name="Microbiol. Resour. Announc.">
        <title>Complete Genome Sequences of Three Human Oral Treponema parvum Isolates.</title>
        <authorList>
            <person name="Zeng H."/>
            <person name="Watt R.M."/>
        </authorList>
    </citation>
    <scope>NUCLEOTIDE SEQUENCE [LARGE SCALE GENOMIC DNA]</scope>
    <source>
        <strain evidence="7 8">ATCC 700770</strain>
    </source>
</reference>
<evidence type="ECO:0000256" key="5">
    <source>
        <dbReference type="ARBA" id="ARBA00023136"/>
    </source>
</evidence>
<comment type="subcellular location">
    <subcellularLocation>
        <location evidence="1">Cell membrane</location>
        <topology evidence="1">Multi-pass membrane protein</topology>
    </subcellularLocation>
</comment>
<evidence type="ECO:0000256" key="6">
    <source>
        <dbReference type="SAM" id="Phobius"/>
    </source>
</evidence>
<dbReference type="Proteomes" id="UP000671908">
    <property type="component" value="Chromosome"/>
</dbReference>
<dbReference type="AlphaFoldDB" id="A0A975F3A8"/>
<dbReference type="GO" id="GO:0022857">
    <property type="term" value="F:transmembrane transporter activity"/>
    <property type="evidence" value="ECO:0007669"/>
    <property type="project" value="InterPro"/>
</dbReference>
<dbReference type="GO" id="GO:0005886">
    <property type="term" value="C:plasma membrane"/>
    <property type="evidence" value="ECO:0007669"/>
    <property type="project" value="UniProtKB-SubCell"/>
</dbReference>
<accession>A0A975F3A8</accession>
<dbReference type="PANTHER" id="PTHR32196">
    <property type="entry name" value="ABC TRANSPORTER PERMEASE PROTEIN YPHD-RELATED-RELATED"/>
    <property type="match status" value="1"/>
</dbReference>
<keyword evidence="5 6" id="KW-0472">Membrane</keyword>
<evidence type="ECO:0000313" key="8">
    <source>
        <dbReference type="Proteomes" id="UP000671908"/>
    </source>
</evidence>
<evidence type="ECO:0000256" key="3">
    <source>
        <dbReference type="ARBA" id="ARBA00022692"/>
    </source>
</evidence>
<keyword evidence="4 6" id="KW-1133">Transmembrane helix</keyword>
<feature type="transmembrane region" description="Helical" evidence="6">
    <location>
        <begin position="41"/>
        <end position="70"/>
    </location>
</feature>
<feature type="transmembrane region" description="Helical" evidence="6">
    <location>
        <begin position="121"/>
        <end position="140"/>
    </location>
</feature>
<organism evidence="7 8">
    <name type="scientific">Treponema parvum</name>
    <dbReference type="NCBI Taxonomy" id="138851"/>
    <lineage>
        <taxon>Bacteria</taxon>
        <taxon>Pseudomonadati</taxon>
        <taxon>Spirochaetota</taxon>
        <taxon>Spirochaetia</taxon>
        <taxon>Spirochaetales</taxon>
        <taxon>Treponemataceae</taxon>
        <taxon>Treponema</taxon>
    </lineage>
</organism>
<name>A0A975F3A8_9SPIR</name>
<protein>
    <submittedName>
        <fullName evidence="7">ABC transporter permease</fullName>
    </submittedName>
</protein>
<evidence type="ECO:0000256" key="4">
    <source>
        <dbReference type="ARBA" id="ARBA00022989"/>
    </source>
</evidence>
<dbReference type="InterPro" id="IPR001851">
    <property type="entry name" value="ABC_transp_permease"/>
</dbReference>
<dbReference type="EMBL" id="CP054142">
    <property type="protein sequence ID" value="QTQ13608.1"/>
    <property type="molecule type" value="Genomic_DNA"/>
</dbReference>
<keyword evidence="8" id="KW-1185">Reference proteome</keyword>
<evidence type="ECO:0000313" key="7">
    <source>
        <dbReference type="EMBL" id="QTQ13608.1"/>
    </source>
</evidence>
<keyword evidence="2" id="KW-1003">Cell membrane</keyword>
<feature type="transmembrane region" description="Helical" evidence="6">
    <location>
        <begin position="90"/>
        <end position="114"/>
    </location>
</feature>
<dbReference type="RefSeq" id="WP_210120296.1">
    <property type="nucleotide sequence ID" value="NZ_CP054142.1"/>
</dbReference>
<feature type="transmembrane region" description="Helical" evidence="6">
    <location>
        <begin position="160"/>
        <end position="178"/>
    </location>
</feature>
<feature type="transmembrane region" description="Helical" evidence="6">
    <location>
        <begin position="12"/>
        <end position="29"/>
    </location>
</feature>
<keyword evidence="3 6" id="KW-0812">Transmembrane</keyword>
<feature type="transmembrane region" description="Helical" evidence="6">
    <location>
        <begin position="242"/>
        <end position="260"/>
    </location>
</feature>